<dbReference type="EMBL" id="JAENIG010000003">
    <property type="protein sequence ID" value="MBK1854460.1"/>
    <property type="molecule type" value="Genomic_DNA"/>
</dbReference>
<dbReference type="Proteomes" id="UP000634206">
    <property type="component" value="Unassembled WGS sequence"/>
</dbReference>
<dbReference type="AlphaFoldDB" id="A0AAE2VBE7"/>
<evidence type="ECO:0000313" key="3">
    <source>
        <dbReference type="Proteomes" id="UP000634206"/>
    </source>
</evidence>
<protein>
    <submittedName>
        <fullName evidence="2">Uncharacterized protein</fullName>
    </submittedName>
</protein>
<accession>A0AAE2VBE7</accession>
<gene>
    <name evidence="2" type="ORF">JIN83_05790</name>
</gene>
<keyword evidence="1" id="KW-1133">Transmembrane helix</keyword>
<keyword evidence="1" id="KW-0812">Transmembrane</keyword>
<reference evidence="2" key="1">
    <citation type="submission" date="2021-01" db="EMBL/GenBank/DDBJ databases">
        <title>Modified the classification status of verrucomicrobia.</title>
        <authorList>
            <person name="Feng X."/>
        </authorList>
    </citation>
    <scope>NUCLEOTIDE SEQUENCE</scope>
    <source>
        <strain evidence="2">5K15</strain>
    </source>
</reference>
<dbReference type="RefSeq" id="WP_309489068.1">
    <property type="nucleotide sequence ID" value="NZ_JAENIG010000003.1"/>
</dbReference>
<sequence>MNLTHPHRPTPPRRPCAPQPGFASLLTVISVGIGLLLILISMYRDTVESQNTQKDHALRADYQQREEAFLRALTNIIPNKAMLCMQNDSRNWSTRKNLDWSTIFDEAMVLSNANAPLDSSKSDDLGLPSARNANIANSTFSYSATIKNLDGESSTWEEVTTGTNVSASSEYPPPLTCSNRNNRWDGRYPLVSHKKTYGDSATGWVGADVDDYPQYNLVDSPAHHFNYRSGSTMIAKHNWWGFELSFADEDSAQTKLASRKKKYLISLYEIPSQLPINGASYTALGQHTDGSDWSNFNISGGIFAERVKTEGSFSTEAISSRKSVELSGDTSVNGITGSATGSDPFASTARELSETKGETFPISSAANGGRVAFIPINRGLDFYDRFMGDDRDLGNGNSPDGTNAVSQTSWDYYSLGSQQCVMRLDIIDVESSLDQTPTSIRFTYADKKSGNSLAQETFTKGSNWPDIGTEDGTEFPFHVETSAAGYPCLSVYIERIQPFLAARGADYPETNNSISINPDYVNNAKISRPTFPSSNDKLALLLMDAQDLTTYTAGFSLVTNLRLIIADDVNTTPTTAPSDMTLASGELFYPPLSLFAPEKRYGDSLEPMQIEVDGQLGSLAKDNDTPTHIGDFKSGSSDEVVPANISADLKAITHPAALPPINIMNWMVLIREIHPTYTP</sequence>
<feature type="transmembrane region" description="Helical" evidence="1">
    <location>
        <begin position="21"/>
        <end position="43"/>
    </location>
</feature>
<organism evidence="2 3">
    <name type="scientific">Oceaniferula flava</name>
    <dbReference type="NCBI Taxonomy" id="2800421"/>
    <lineage>
        <taxon>Bacteria</taxon>
        <taxon>Pseudomonadati</taxon>
        <taxon>Verrucomicrobiota</taxon>
        <taxon>Verrucomicrobiia</taxon>
        <taxon>Verrucomicrobiales</taxon>
        <taxon>Verrucomicrobiaceae</taxon>
        <taxon>Oceaniferula</taxon>
    </lineage>
</organism>
<comment type="caution">
    <text evidence="2">The sequence shown here is derived from an EMBL/GenBank/DDBJ whole genome shotgun (WGS) entry which is preliminary data.</text>
</comment>
<name>A0AAE2VBE7_9BACT</name>
<keyword evidence="3" id="KW-1185">Reference proteome</keyword>
<evidence type="ECO:0000256" key="1">
    <source>
        <dbReference type="SAM" id="Phobius"/>
    </source>
</evidence>
<proteinExistence type="predicted"/>
<keyword evidence="1" id="KW-0472">Membrane</keyword>
<evidence type="ECO:0000313" key="2">
    <source>
        <dbReference type="EMBL" id="MBK1854460.1"/>
    </source>
</evidence>